<dbReference type="AlphaFoldDB" id="A0A285BVI7"/>
<gene>
    <name evidence="1" type="ORF">SAMN06296273_0743</name>
</gene>
<accession>A0A285BVI7</accession>
<name>A0A285BVI7_9PROT</name>
<reference evidence="1 2" key="1">
    <citation type="submission" date="2017-08" db="EMBL/GenBank/DDBJ databases">
        <authorList>
            <person name="de Groot N.N."/>
        </authorList>
    </citation>
    <scope>NUCLEOTIDE SEQUENCE [LARGE SCALE GENOMIC DNA]</scope>
    <source>
        <strain evidence="1 2">Nm15</strain>
    </source>
</reference>
<organism evidence="1 2">
    <name type="scientific">Nitrosomonas ureae</name>
    <dbReference type="NCBI Taxonomy" id="44577"/>
    <lineage>
        <taxon>Bacteria</taxon>
        <taxon>Pseudomonadati</taxon>
        <taxon>Pseudomonadota</taxon>
        <taxon>Betaproteobacteria</taxon>
        <taxon>Nitrosomonadales</taxon>
        <taxon>Nitrosomonadaceae</taxon>
        <taxon>Nitrosomonas</taxon>
    </lineage>
</organism>
<dbReference type="EMBL" id="LT907782">
    <property type="protein sequence ID" value="SNX59304.1"/>
    <property type="molecule type" value="Genomic_DNA"/>
</dbReference>
<proteinExistence type="predicted"/>
<sequence length="61" mass="6923">MTEDIAENLRGNFIYVKTLDSTLCLRALLNAKREKHKCVNAKNINSILNSIIINYTMLSPV</sequence>
<evidence type="ECO:0000313" key="1">
    <source>
        <dbReference type="EMBL" id="SNX59304.1"/>
    </source>
</evidence>
<dbReference type="Proteomes" id="UP000242498">
    <property type="component" value="Chromosome I"/>
</dbReference>
<evidence type="ECO:0000313" key="2">
    <source>
        <dbReference type="Proteomes" id="UP000242498"/>
    </source>
</evidence>
<protein>
    <submittedName>
        <fullName evidence="1">Uncharacterized protein</fullName>
    </submittedName>
</protein>